<evidence type="ECO:0000313" key="2">
    <source>
        <dbReference type="Proteomes" id="UP001235744"/>
    </source>
</evidence>
<accession>A0ABY9J2H5</accession>
<keyword evidence="2" id="KW-1185">Reference proteome</keyword>
<proteinExistence type="predicted"/>
<evidence type="ECO:0000313" key="1">
    <source>
        <dbReference type="EMBL" id="WLQ60403.1"/>
    </source>
</evidence>
<reference evidence="1 2" key="1">
    <citation type="submission" date="2023-03" db="EMBL/GenBank/DDBJ databases">
        <title>Isolation and description of six Streptomyces strains from soil environments, able to metabolize different microbial glucans.</title>
        <authorList>
            <person name="Widen T."/>
            <person name="Larsbrink J."/>
        </authorList>
    </citation>
    <scope>NUCLEOTIDE SEQUENCE [LARGE SCALE GENOMIC DNA]</scope>
    <source>
        <strain evidence="1 2">Alt2</strain>
    </source>
</reference>
<organism evidence="1 2">
    <name type="scientific">Streptomyces poriferorum</name>
    <dbReference type="NCBI Taxonomy" id="2798799"/>
    <lineage>
        <taxon>Bacteria</taxon>
        <taxon>Bacillati</taxon>
        <taxon>Actinomycetota</taxon>
        <taxon>Actinomycetes</taxon>
        <taxon>Kitasatosporales</taxon>
        <taxon>Streptomycetaceae</taxon>
        <taxon>Streptomyces</taxon>
    </lineage>
</organism>
<protein>
    <submittedName>
        <fullName evidence="1">Uncharacterized protein</fullName>
    </submittedName>
</protein>
<gene>
    <name evidence="1" type="ORF">P8A19_35490</name>
</gene>
<dbReference type="Proteomes" id="UP001235744">
    <property type="component" value="Chromosome"/>
</dbReference>
<dbReference type="RefSeq" id="WP_306069314.1">
    <property type="nucleotide sequence ID" value="NZ_CP120988.1"/>
</dbReference>
<dbReference type="EMBL" id="CP120988">
    <property type="protein sequence ID" value="WLQ60403.1"/>
    <property type="molecule type" value="Genomic_DNA"/>
</dbReference>
<sequence>MSQQPKARPAPITLYLSTPCAVTTCHHAYNWHKSEGCEVETCECIAFATPAPAATEEPQR</sequence>
<name>A0ABY9J2H5_9ACTN</name>